<feature type="compositionally biased region" description="Basic and acidic residues" evidence="1">
    <location>
        <begin position="23"/>
        <end position="34"/>
    </location>
</feature>
<evidence type="ECO:0000313" key="3">
    <source>
        <dbReference type="Proteomes" id="UP000254968"/>
    </source>
</evidence>
<dbReference type="EMBL" id="UGNV01000001">
    <property type="protein sequence ID" value="STX29972.1"/>
    <property type="molecule type" value="Genomic_DNA"/>
</dbReference>
<evidence type="ECO:0000256" key="1">
    <source>
        <dbReference type="SAM" id="MobiDB-lite"/>
    </source>
</evidence>
<dbReference type="RefSeq" id="WP_115303675.1">
    <property type="nucleotide sequence ID" value="NZ_CAAAHO010000005.1"/>
</dbReference>
<proteinExistence type="predicted"/>
<gene>
    <name evidence="2" type="ORF">NCTC13315_02533</name>
</gene>
<evidence type="ECO:0000313" key="2">
    <source>
        <dbReference type="EMBL" id="STX29972.1"/>
    </source>
</evidence>
<keyword evidence="3" id="KW-1185">Reference proteome</keyword>
<organism evidence="2 3">
    <name type="scientific">Legionella beliardensis</name>
    <dbReference type="NCBI Taxonomy" id="91822"/>
    <lineage>
        <taxon>Bacteria</taxon>
        <taxon>Pseudomonadati</taxon>
        <taxon>Pseudomonadota</taxon>
        <taxon>Gammaproteobacteria</taxon>
        <taxon>Legionellales</taxon>
        <taxon>Legionellaceae</taxon>
        <taxon>Legionella</taxon>
    </lineage>
</organism>
<dbReference type="AlphaFoldDB" id="A0A378I553"/>
<dbReference type="Proteomes" id="UP000254968">
    <property type="component" value="Unassembled WGS sequence"/>
</dbReference>
<dbReference type="OrthoDB" id="5641415at2"/>
<accession>A0A378I553</accession>
<name>A0A378I553_9GAMM</name>
<reference evidence="2 3" key="1">
    <citation type="submission" date="2018-06" db="EMBL/GenBank/DDBJ databases">
        <authorList>
            <consortium name="Pathogen Informatics"/>
            <person name="Doyle S."/>
        </authorList>
    </citation>
    <scope>NUCLEOTIDE SEQUENCE [LARGE SCALE GENOMIC DNA]</scope>
    <source>
        <strain evidence="2 3">NCTC13315</strain>
    </source>
</reference>
<protein>
    <submittedName>
        <fullName evidence="2">Uncharacterized protein</fullName>
    </submittedName>
</protein>
<sequence>MAIFKDKDKDKDKVKTKVKGKNPGKDTPEQEEGKLKSIGLELKKMLEDSLKPVEGAAELAEKVRNELALSGTTNEMTQKQSLGTDMVNSLDNGIPGYQVTGEDHAIDEVANNIEMQQSPFKK</sequence>
<feature type="compositionally biased region" description="Basic and acidic residues" evidence="1">
    <location>
        <begin position="1"/>
        <end position="15"/>
    </location>
</feature>
<feature type="region of interest" description="Disordered" evidence="1">
    <location>
        <begin position="1"/>
        <end position="34"/>
    </location>
</feature>